<feature type="compositionally biased region" description="Polar residues" evidence="1">
    <location>
        <begin position="40"/>
        <end position="50"/>
    </location>
</feature>
<reference evidence="2 3" key="1">
    <citation type="journal article" date="2013" name="Mar. Genomics">
        <title>Expression of sulfatases in Rhodopirellula baltica and the diversity of sulfatases in the genus Rhodopirellula.</title>
        <authorList>
            <person name="Wegner C.E."/>
            <person name="Richter-Heitmann T."/>
            <person name="Klindworth A."/>
            <person name="Klockow C."/>
            <person name="Richter M."/>
            <person name="Achstetter T."/>
            <person name="Glockner F.O."/>
            <person name="Harder J."/>
        </authorList>
    </citation>
    <scope>NUCLEOTIDE SEQUENCE [LARGE SCALE GENOMIC DNA]</scope>
    <source>
        <strain evidence="2 3">SH28</strain>
    </source>
</reference>
<evidence type="ECO:0000256" key="1">
    <source>
        <dbReference type="SAM" id="MobiDB-lite"/>
    </source>
</evidence>
<evidence type="ECO:0000313" key="2">
    <source>
        <dbReference type="EMBL" id="EKK03707.1"/>
    </source>
</evidence>
<dbReference type="Proteomes" id="UP000007993">
    <property type="component" value="Unassembled WGS sequence"/>
</dbReference>
<evidence type="ECO:0000313" key="3">
    <source>
        <dbReference type="Proteomes" id="UP000007993"/>
    </source>
</evidence>
<sequence>MVFQDRRVTSQHAYDGLPRPSKISSERVRRSDKTVEETLQARTRPTQKPRVTSDGLGRPSYDRLVSLDGPEGPSAGRKSANASENAGKLVFSANHQPLRR</sequence>
<proteinExistence type="predicted"/>
<accession>K5DAC4</accession>
<feature type="compositionally biased region" description="Basic and acidic residues" evidence="1">
    <location>
        <begin position="24"/>
        <end position="36"/>
    </location>
</feature>
<name>K5DAC4_RHOBT</name>
<protein>
    <submittedName>
        <fullName evidence="2">Uncharacterized protein</fullName>
    </submittedName>
</protein>
<dbReference type="EMBL" id="AMCW01000022">
    <property type="protein sequence ID" value="EKK03707.1"/>
    <property type="molecule type" value="Genomic_DNA"/>
</dbReference>
<feature type="region of interest" description="Disordered" evidence="1">
    <location>
        <begin position="1"/>
        <end position="100"/>
    </location>
</feature>
<gene>
    <name evidence="2" type="ORF">RBSH_01156</name>
</gene>
<dbReference type="AlphaFoldDB" id="K5DAC4"/>
<dbReference type="PATRIC" id="fig|993517.3.peg.1266"/>
<comment type="caution">
    <text evidence="2">The sequence shown here is derived from an EMBL/GenBank/DDBJ whole genome shotgun (WGS) entry which is preliminary data.</text>
</comment>
<organism evidence="2 3">
    <name type="scientific">Rhodopirellula baltica SH28</name>
    <dbReference type="NCBI Taxonomy" id="993517"/>
    <lineage>
        <taxon>Bacteria</taxon>
        <taxon>Pseudomonadati</taxon>
        <taxon>Planctomycetota</taxon>
        <taxon>Planctomycetia</taxon>
        <taxon>Pirellulales</taxon>
        <taxon>Pirellulaceae</taxon>
        <taxon>Rhodopirellula</taxon>
    </lineage>
</organism>